<protein>
    <submittedName>
        <fullName evidence="1">Uncharacterized protein</fullName>
    </submittedName>
</protein>
<dbReference type="AlphaFoldDB" id="A0A381NVG0"/>
<dbReference type="InterPro" id="IPR018642">
    <property type="entry name" value="DUF2066"/>
</dbReference>
<evidence type="ECO:0000313" key="1">
    <source>
        <dbReference type="EMBL" id="SUZ58239.1"/>
    </source>
</evidence>
<proteinExistence type="predicted"/>
<accession>A0A381NVG0</accession>
<dbReference type="EMBL" id="UINC01000606">
    <property type="protein sequence ID" value="SUZ58239.1"/>
    <property type="molecule type" value="Genomic_DNA"/>
</dbReference>
<organism evidence="1">
    <name type="scientific">marine metagenome</name>
    <dbReference type="NCBI Taxonomy" id="408172"/>
    <lineage>
        <taxon>unclassified sequences</taxon>
        <taxon>metagenomes</taxon>
        <taxon>ecological metagenomes</taxon>
    </lineage>
</organism>
<dbReference type="Pfam" id="PF09839">
    <property type="entry name" value="DUF2066"/>
    <property type="match status" value="1"/>
</dbReference>
<reference evidence="1" key="1">
    <citation type="submission" date="2018-05" db="EMBL/GenBank/DDBJ databases">
        <authorList>
            <person name="Lanie J.A."/>
            <person name="Ng W.-L."/>
            <person name="Kazmierczak K.M."/>
            <person name="Andrzejewski T.M."/>
            <person name="Davidsen T.M."/>
            <person name="Wayne K.J."/>
            <person name="Tettelin H."/>
            <person name="Glass J.I."/>
            <person name="Rusch D."/>
            <person name="Podicherti R."/>
            <person name="Tsui H.-C.T."/>
            <person name="Winkler M.E."/>
        </authorList>
    </citation>
    <scope>NUCLEOTIDE SEQUENCE</scope>
</reference>
<gene>
    <name evidence="1" type="ORF">METZ01_LOCUS11093</name>
</gene>
<name>A0A381NVG0_9ZZZZ</name>
<sequence length="304" mass="33674">MQFDDGFALAQPILKDSYQGIGQVPAKNENYSEARRRAVIYAMKHAMEKVFKDLMDEEKFATNQRELKKIIRRASRYVKSYRYLESQDHIENKTSEVVLQVRFFSGAVNQALAGLGIIAGPISEHKVVVLIKESSFASAPLSSFWDIVPISETQLAKNFLESGVEVIGRGQIRDAIPEAVVLGAIKGNTEDIRNIGLKAGADIVIVGTAISKLKKNKQTGIKMVQVNISVKAVSIVNSSLIAAKSDFTTVKSEYELLAELEAFDMTSQKLADFLLPSFHRYWEKGVQASEEKVTNAPPMPMADM</sequence>